<dbReference type="PANTHER" id="PTHR23501">
    <property type="entry name" value="MAJOR FACILITATOR SUPERFAMILY"/>
    <property type="match status" value="1"/>
</dbReference>
<name>A0A9W9K218_9EURO</name>
<feature type="transmembrane region" description="Helical" evidence="7">
    <location>
        <begin position="200"/>
        <end position="222"/>
    </location>
</feature>
<feature type="transmembrane region" description="Helical" evidence="7">
    <location>
        <begin position="323"/>
        <end position="344"/>
    </location>
</feature>
<dbReference type="PANTHER" id="PTHR23501:SF195">
    <property type="entry name" value="PEP5"/>
    <property type="match status" value="1"/>
</dbReference>
<accession>A0A9W9K218</accession>
<organism evidence="8 9">
    <name type="scientific">Penicillium argentinense</name>
    <dbReference type="NCBI Taxonomy" id="1131581"/>
    <lineage>
        <taxon>Eukaryota</taxon>
        <taxon>Fungi</taxon>
        <taxon>Dikarya</taxon>
        <taxon>Ascomycota</taxon>
        <taxon>Pezizomycotina</taxon>
        <taxon>Eurotiomycetes</taxon>
        <taxon>Eurotiomycetidae</taxon>
        <taxon>Eurotiales</taxon>
        <taxon>Aspergillaceae</taxon>
        <taxon>Penicillium</taxon>
    </lineage>
</organism>
<protein>
    <submittedName>
        <fullName evidence="8">Peroxiredoxin prx5</fullName>
    </submittedName>
</protein>
<gene>
    <name evidence="8" type="ORF">N7532_007951</name>
</gene>
<evidence type="ECO:0000313" key="9">
    <source>
        <dbReference type="Proteomes" id="UP001149074"/>
    </source>
</evidence>
<sequence length="371" mass="40466">MTVDDEKGPAQDTARSSDLGSSTDVNAPAAAPLVVTIKTWIVSCIISCDYGLSFWPVPVMSAIGTLSQRTWEIQTGTFGLFSLGVSYLEAFQSLDYVGAFLFIGGAVPFLMGIVWAGVYDFNDAHAVAPLVLGAAVLIAFAIWETFGNLKYPLTPTYIFSSPWGRDFTAPVIALGVVNMFYYSSSILWPQMITEFKLRHWQWQLMGSMFVMVLFGSLLGIVTPDNKETMIAFVFLSQTGFSGAIYLSIAITQIRVEHKNLGVSRGISGCIRFAAGAVATSIYQTVYSKIFTKYMIKCFCDEGVQPRVAVAAEAALSHAYCKPIFVVAMLSMAFGTLGLAACLCCENVDSTMTNKIEVYLENTDHSDRSQPH</sequence>
<feature type="transmembrane region" description="Helical" evidence="7">
    <location>
        <begin position="269"/>
        <end position="286"/>
    </location>
</feature>
<feature type="transmembrane region" description="Helical" evidence="7">
    <location>
        <begin position="167"/>
        <end position="188"/>
    </location>
</feature>
<reference evidence="8" key="1">
    <citation type="submission" date="2022-11" db="EMBL/GenBank/DDBJ databases">
        <authorList>
            <person name="Petersen C."/>
        </authorList>
    </citation>
    <scope>NUCLEOTIDE SEQUENCE</scope>
    <source>
        <strain evidence="8">IBT 30761</strain>
    </source>
</reference>
<evidence type="ECO:0000313" key="8">
    <source>
        <dbReference type="EMBL" id="KAJ5089267.1"/>
    </source>
</evidence>
<evidence type="ECO:0000256" key="3">
    <source>
        <dbReference type="ARBA" id="ARBA00022692"/>
    </source>
</evidence>
<comment type="caution">
    <text evidence="8">The sequence shown here is derived from an EMBL/GenBank/DDBJ whole genome shotgun (WGS) entry which is preliminary data.</text>
</comment>
<keyword evidence="2" id="KW-0813">Transport</keyword>
<evidence type="ECO:0000256" key="5">
    <source>
        <dbReference type="ARBA" id="ARBA00023136"/>
    </source>
</evidence>
<evidence type="ECO:0000256" key="1">
    <source>
        <dbReference type="ARBA" id="ARBA00004141"/>
    </source>
</evidence>
<keyword evidence="4 7" id="KW-1133">Transmembrane helix</keyword>
<dbReference type="EMBL" id="JAPQKI010000009">
    <property type="protein sequence ID" value="KAJ5089267.1"/>
    <property type="molecule type" value="Genomic_DNA"/>
</dbReference>
<feature type="transmembrane region" description="Helical" evidence="7">
    <location>
        <begin position="126"/>
        <end position="147"/>
    </location>
</feature>
<dbReference type="GeneID" id="81359422"/>
<evidence type="ECO:0000256" key="4">
    <source>
        <dbReference type="ARBA" id="ARBA00022989"/>
    </source>
</evidence>
<dbReference type="Pfam" id="PF06609">
    <property type="entry name" value="TRI12"/>
    <property type="match status" value="2"/>
</dbReference>
<dbReference type="GO" id="GO:0005886">
    <property type="term" value="C:plasma membrane"/>
    <property type="evidence" value="ECO:0007669"/>
    <property type="project" value="TreeGrafter"/>
</dbReference>
<evidence type="ECO:0000256" key="6">
    <source>
        <dbReference type="SAM" id="MobiDB-lite"/>
    </source>
</evidence>
<evidence type="ECO:0000256" key="2">
    <source>
        <dbReference type="ARBA" id="ARBA00022448"/>
    </source>
</evidence>
<dbReference type="OrthoDB" id="4139357at2759"/>
<keyword evidence="9" id="KW-1185">Reference proteome</keyword>
<feature type="region of interest" description="Disordered" evidence="6">
    <location>
        <begin position="1"/>
        <end position="23"/>
    </location>
</feature>
<comment type="subcellular location">
    <subcellularLocation>
        <location evidence="1">Membrane</location>
        <topology evidence="1">Multi-pass membrane protein</topology>
    </subcellularLocation>
</comment>
<feature type="transmembrane region" description="Helical" evidence="7">
    <location>
        <begin position="228"/>
        <end position="248"/>
    </location>
</feature>
<dbReference type="InterPro" id="IPR010573">
    <property type="entry name" value="MFS_Str1/Tri12-like"/>
</dbReference>
<proteinExistence type="predicted"/>
<keyword evidence="3 7" id="KW-0812">Transmembrane</keyword>
<evidence type="ECO:0000256" key="7">
    <source>
        <dbReference type="SAM" id="Phobius"/>
    </source>
</evidence>
<reference evidence="8" key="2">
    <citation type="journal article" date="2023" name="IMA Fungus">
        <title>Comparative genomic study of the Penicillium genus elucidates a diverse pangenome and 15 lateral gene transfer events.</title>
        <authorList>
            <person name="Petersen C."/>
            <person name="Sorensen T."/>
            <person name="Nielsen M.R."/>
            <person name="Sondergaard T.E."/>
            <person name="Sorensen J.L."/>
            <person name="Fitzpatrick D.A."/>
            <person name="Frisvad J.C."/>
            <person name="Nielsen K.L."/>
        </authorList>
    </citation>
    <scope>NUCLEOTIDE SEQUENCE</scope>
    <source>
        <strain evidence="8">IBT 30761</strain>
    </source>
</reference>
<dbReference type="AlphaFoldDB" id="A0A9W9K218"/>
<feature type="transmembrane region" description="Helical" evidence="7">
    <location>
        <begin position="96"/>
        <end position="119"/>
    </location>
</feature>
<dbReference type="Proteomes" id="UP001149074">
    <property type="component" value="Unassembled WGS sequence"/>
</dbReference>
<dbReference type="RefSeq" id="XP_056471249.1">
    <property type="nucleotide sequence ID" value="XM_056620443.1"/>
</dbReference>
<keyword evidence="5 7" id="KW-0472">Membrane</keyword>
<feature type="compositionally biased region" description="Polar residues" evidence="6">
    <location>
        <begin position="13"/>
        <end position="23"/>
    </location>
</feature>
<dbReference type="GO" id="GO:0022857">
    <property type="term" value="F:transmembrane transporter activity"/>
    <property type="evidence" value="ECO:0007669"/>
    <property type="project" value="InterPro"/>
</dbReference>